<name>A0A1I5QNV6_9GAMM</name>
<dbReference type="InterPro" id="IPR012373">
    <property type="entry name" value="Ferrdict_sens_TM"/>
</dbReference>
<dbReference type="PIRSF" id="PIRSF018266">
    <property type="entry name" value="FecR"/>
    <property type="match status" value="1"/>
</dbReference>
<proteinExistence type="predicted"/>
<gene>
    <name evidence="3" type="ORF">SAMN05216601_112140</name>
</gene>
<organism evidence="3 4">
    <name type="scientific">Ectopseudomonas composti</name>
    <dbReference type="NCBI Taxonomy" id="658457"/>
    <lineage>
        <taxon>Bacteria</taxon>
        <taxon>Pseudomonadati</taxon>
        <taxon>Pseudomonadota</taxon>
        <taxon>Gammaproteobacteria</taxon>
        <taxon>Pseudomonadales</taxon>
        <taxon>Pseudomonadaceae</taxon>
        <taxon>Ectopseudomonas</taxon>
    </lineage>
</organism>
<evidence type="ECO:0000259" key="2">
    <source>
        <dbReference type="Pfam" id="PF16220"/>
    </source>
</evidence>
<reference evidence="3 4" key="1">
    <citation type="submission" date="2016-10" db="EMBL/GenBank/DDBJ databases">
        <authorList>
            <person name="de Groot N.N."/>
        </authorList>
    </citation>
    <scope>NUCLEOTIDE SEQUENCE [LARGE SCALE GENOMIC DNA]</scope>
    <source>
        <strain evidence="3 4">CCUG 59231</strain>
    </source>
</reference>
<dbReference type="Gene3D" id="2.60.120.1440">
    <property type="match status" value="1"/>
</dbReference>
<dbReference type="STRING" id="658457.SAMN05216601_112140"/>
<protein>
    <submittedName>
        <fullName evidence="3">FecR family protein</fullName>
    </submittedName>
</protein>
<evidence type="ECO:0000313" key="3">
    <source>
        <dbReference type="EMBL" id="SFP47902.1"/>
    </source>
</evidence>
<dbReference type="Pfam" id="PF16220">
    <property type="entry name" value="DUF4880"/>
    <property type="match status" value="1"/>
</dbReference>
<sequence length="307" mass="34062">MKVTLAEAVDWYVQLKDSQADASTEQAWQVWLHADPRHAEAWRRLQQLQQRLAVASPQLAAATLQGARQGRRQALKVLGLLLGAGVVGWQGYRASPLSADYVTRVGERRRVMLADGSRLELNTDTRVDIHFDSAQRLIRLQQGEILVQTGKDTRPLRVQSADGRISALGTRFAVRQLDGSTRVTVEEHAVAIQPRLAEANEVRVAAGQTIEFSAQRAGVVQAATDNASAWTQGMLVAVDWRLDRLLGELSRYRHGHLGCAPEVAAMHLSGAFQLDDDEAILASLQDALPVTVRRLTRYWVRIEKREA</sequence>
<feature type="domain" description="FecR protein" evidence="1">
    <location>
        <begin position="100"/>
        <end position="190"/>
    </location>
</feature>
<dbReference type="InterPro" id="IPR006860">
    <property type="entry name" value="FecR"/>
</dbReference>
<dbReference type="AlphaFoldDB" id="A0A1I5QNV6"/>
<dbReference type="Proteomes" id="UP000182400">
    <property type="component" value="Unassembled WGS sequence"/>
</dbReference>
<dbReference type="PANTHER" id="PTHR30273">
    <property type="entry name" value="PERIPLASMIC SIGNAL SENSOR AND SIGMA FACTOR ACTIVATOR FECR-RELATED"/>
    <property type="match status" value="1"/>
</dbReference>
<dbReference type="OrthoDB" id="1099576at2"/>
<dbReference type="InterPro" id="IPR032623">
    <property type="entry name" value="FecR_N"/>
</dbReference>
<evidence type="ECO:0000259" key="1">
    <source>
        <dbReference type="Pfam" id="PF04773"/>
    </source>
</evidence>
<dbReference type="RefSeq" id="WP_074941060.1">
    <property type="nucleotide sequence ID" value="NZ_FOWP01000012.1"/>
</dbReference>
<evidence type="ECO:0000313" key="4">
    <source>
        <dbReference type="Proteomes" id="UP000182400"/>
    </source>
</evidence>
<dbReference type="EMBL" id="FOWP01000012">
    <property type="protein sequence ID" value="SFP47902.1"/>
    <property type="molecule type" value="Genomic_DNA"/>
</dbReference>
<dbReference type="GO" id="GO:0016989">
    <property type="term" value="F:sigma factor antagonist activity"/>
    <property type="evidence" value="ECO:0007669"/>
    <property type="project" value="TreeGrafter"/>
</dbReference>
<dbReference type="Pfam" id="PF04773">
    <property type="entry name" value="FecR"/>
    <property type="match status" value="1"/>
</dbReference>
<accession>A0A1I5QNV6</accession>
<dbReference type="PANTHER" id="PTHR30273:SF2">
    <property type="entry name" value="PROTEIN FECR"/>
    <property type="match status" value="1"/>
</dbReference>
<feature type="domain" description="FecR N-terminal" evidence="2">
    <location>
        <begin position="7"/>
        <end position="48"/>
    </location>
</feature>